<dbReference type="InterPro" id="IPR051654">
    <property type="entry name" value="Meroterpenoid_MTases"/>
</dbReference>
<keyword evidence="3" id="KW-0949">S-adenosyl-L-methionine</keyword>
<keyword evidence="2" id="KW-0808">Transferase</keyword>
<keyword evidence="6" id="KW-1185">Reference proteome</keyword>
<evidence type="ECO:0000313" key="6">
    <source>
        <dbReference type="Proteomes" id="UP000186601"/>
    </source>
</evidence>
<evidence type="ECO:0000313" key="5">
    <source>
        <dbReference type="EMBL" id="PSS37137.1"/>
    </source>
</evidence>
<comment type="similarity">
    <text evidence="4">Belongs to the class I-like SAM-binding methyltransferase superfamily.</text>
</comment>
<reference evidence="5 6" key="1">
    <citation type="submission" date="2018-02" db="EMBL/GenBank/DDBJ databases">
        <title>Genome sequence of the basidiomycete white-rot fungus Phlebia centrifuga.</title>
        <authorList>
            <person name="Granchi Z."/>
            <person name="Peng M."/>
            <person name="de Vries R.P."/>
            <person name="Hilden K."/>
            <person name="Makela M.R."/>
            <person name="Grigoriev I."/>
            <person name="Riley R."/>
        </authorList>
    </citation>
    <scope>NUCLEOTIDE SEQUENCE [LARGE SCALE GENOMIC DNA]</scope>
    <source>
        <strain evidence="5 6">FBCC195</strain>
    </source>
</reference>
<dbReference type="STRING" id="98765.A0A2R6S4C5"/>
<organism evidence="5 6">
    <name type="scientific">Hermanssonia centrifuga</name>
    <dbReference type="NCBI Taxonomy" id="98765"/>
    <lineage>
        <taxon>Eukaryota</taxon>
        <taxon>Fungi</taxon>
        <taxon>Dikarya</taxon>
        <taxon>Basidiomycota</taxon>
        <taxon>Agaricomycotina</taxon>
        <taxon>Agaricomycetes</taxon>
        <taxon>Polyporales</taxon>
        <taxon>Meruliaceae</taxon>
        <taxon>Hermanssonia</taxon>
    </lineage>
</organism>
<evidence type="ECO:0000256" key="1">
    <source>
        <dbReference type="ARBA" id="ARBA00005179"/>
    </source>
</evidence>
<name>A0A2R6S4C5_9APHY</name>
<comment type="caution">
    <text evidence="5">The sequence shown here is derived from an EMBL/GenBank/DDBJ whole genome shotgun (WGS) entry which is preliminary data.</text>
</comment>
<dbReference type="OrthoDB" id="2094832at2759"/>
<gene>
    <name evidence="5" type="ORF">PHLCEN_2v1010</name>
</gene>
<comment type="pathway">
    <text evidence="1">Secondary metabolite biosynthesis.</text>
</comment>
<dbReference type="Gene3D" id="3.40.50.150">
    <property type="entry name" value="Vaccinia Virus protein VP39"/>
    <property type="match status" value="1"/>
</dbReference>
<dbReference type="EMBL" id="MLYV02000081">
    <property type="protein sequence ID" value="PSS37137.1"/>
    <property type="molecule type" value="Genomic_DNA"/>
</dbReference>
<dbReference type="GO" id="GO:0016740">
    <property type="term" value="F:transferase activity"/>
    <property type="evidence" value="ECO:0007669"/>
    <property type="project" value="UniProtKB-KW"/>
</dbReference>
<dbReference type="PANTHER" id="PTHR35897">
    <property type="entry name" value="METHYLTRANSFERASE AUSD"/>
    <property type="match status" value="1"/>
</dbReference>
<dbReference type="AlphaFoldDB" id="A0A2R6S4C5"/>
<sequence>MATPVKDTYLNRPLDESLYSLDKIEEEFIMQQTRIPDPQEAKKHIIAVQAEAYEISRFPAYKELLRLGKERQGALFLEMACCVGNDVRKAVADGFPINQTIASDLEPGFWKIGHNLFKSTPETFPVPFIQGDAFDSAFLAPVPVSTSLPDGPVPSLSSLTSLTPLAGRISVIHASSFFPLFNEELQLQLAKRLGSLLSPEPGSFIFGSHAGHPERGLHSMSRREGARVIEIFCHSPESWKELWERDVFGEGKVKVEASFVEVNRGDFPGSDNLHMMVWTVTRL</sequence>
<dbReference type="InterPro" id="IPR029063">
    <property type="entry name" value="SAM-dependent_MTases_sf"/>
</dbReference>
<dbReference type="SUPFAM" id="SSF53335">
    <property type="entry name" value="S-adenosyl-L-methionine-dependent methyltransferases"/>
    <property type="match status" value="1"/>
</dbReference>
<proteinExistence type="inferred from homology"/>
<dbReference type="PANTHER" id="PTHR35897:SF1">
    <property type="entry name" value="METHYLTRANSFERASE AUSD"/>
    <property type="match status" value="1"/>
</dbReference>
<evidence type="ECO:0000256" key="2">
    <source>
        <dbReference type="ARBA" id="ARBA00022679"/>
    </source>
</evidence>
<protein>
    <submittedName>
        <fullName evidence="5">Uncharacterized protein</fullName>
    </submittedName>
</protein>
<evidence type="ECO:0000256" key="3">
    <source>
        <dbReference type="ARBA" id="ARBA00022691"/>
    </source>
</evidence>
<accession>A0A2R6S4C5</accession>
<evidence type="ECO:0000256" key="4">
    <source>
        <dbReference type="ARBA" id="ARBA00038314"/>
    </source>
</evidence>
<dbReference type="Proteomes" id="UP000186601">
    <property type="component" value="Unassembled WGS sequence"/>
</dbReference>